<organism evidence="1 2">
    <name type="scientific">Trichinella papuae</name>
    <dbReference type="NCBI Taxonomy" id="268474"/>
    <lineage>
        <taxon>Eukaryota</taxon>
        <taxon>Metazoa</taxon>
        <taxon>Ecdysozoa</taxon>
        <taxon>Nematoda</taxon>
        <taxon>Enoplea</taxon>
        <taxon>Dorylaimia</taxon>
        <taxon>Trichinellida</taxon>
        <taxon>Trichinellidae</taxon>
        <taxon>Trichinella</taxon>
    </lineage>
</organism>
<reference evidence="1 2" key="1">
    <citation type="submission" date="2015-01" db="EMBL/GenBank/DDBJ databases">
        <title>Evolution of Trichinella species and genotypes.</title>
        <authorList>
            <person name="Korhonen P.K."/>
            <person name="Edoardo P."/>
            <person name="Giuseppe L.R."/>
            <person name="Gasser R.B."/>
        </authorList>
    </citation>
    <scope>NUCLEOTIDE SEQUENCE [LARGE SCALE GENOMIC DNA]</scope>
    <source>
        <strain evidence="1">ISS1980</strain>
    </source>
</reference>
<evidence type="ECO:0000313" key="1">
    <source>
        <dbReference type="EMBL" id="KRZ79125.1"/>
    </source>
</evidence>
<gene>
    <name evidence="1" type="ORF">T10_7124</name>
</gene>
<name>A0A0V1N5S2_9BILA</name>
<dbReference type="AlphaFoldDB" id="A0A0V1N5S2"/>
<sequence length="94" mass="10733">MNAEDFAILFAFIAVILNRTQNKNLTKYPCAIQCYSDDVDCDISEIVDTSTPKFLAIFLNDLPLSTRLRTSSFCSEIKTFPFQVTKIRKQQNSD</sequence>
<evidence type="ECO:0000313" key="2">
    <source>
        <dbReference type="Proteomes" id="UP000054843"/>
    </source>
</evidence>
<keyword evidence="2" id="KW-1185">Reference proteome</keyword>
<proteinExistence type="predicted"/>
<dbReference type="Proteomes" id="UP000054843">
    <property type="component" value="Unassembled WGS sequence"/>
</dbReference>
<accession>A0A0V1N5S2</accession>
<protein>
    <submittedName>
        <fullName evidence="1">Uncharacterized protein</fullName>
    </submittedName>
</protein>
<dbReference type="EMBL" id="JYDO01000008">
    <property type="protein sequence ID" value="KRZ79125.1"/>
    <property type="molecule type" value="Genomic_DNA"/>
</dbReference>
<comment type="caution">
    <text evidence="1">The sequence shown here is derived from an EMBL/GenBank/DDBJ whole genome shotgun (WGS) entry which is preliminary data.</text>
</comment>